<comment type="function">
    <text evidence="3">Cytochrome c oxidase is the component of the respiratory chain that catalyzes the reduction of oxygen to water. Subunits 1-3 form the functional core of the enzyme complex. CO I is the catalytic subunit of the enzyme. Electrons originating in cytochrome c are transferred via the copper A center of subunit 2 and heme A of subunit 1 to the bimetallic center formed by heme A3 and copper B.</text>
</comment>
<dbReference type="Gene3D" id="1.20.210.10">
    <property type="entry name" value="Cytochrome c oxidase-like, subunit I domain"/>
    <property type="match status" value="1"/>
</dbReference>
<keyword evidence="4" id="KW-0472">Membrane</keyword>
<feature type="domain" description="Cytochrome oxidase subunit I profile" evidence="5">
    <location>
        <begin position="1"/>
        <end position="166"/>
    </location>
</feature>
<evidence type="ECO:0000256" key="1">
    <source>
        <dbReference type="ARBA" id="ARBA00022660"/>
    </source>
</evidence>
<dbReference type="Proteomes" id="UP000654471">
    <property type="component" value="Unassembled WGS sequence"/>
</dbReference>
<keyword evidence="4" id="KW-1133">Transmembrane helix</keyword>
<feature type="transmembrane region" description="Helical" evidence="4">
    <location>
        <begin position="241"/>
        <end position="262"/>
    </location>
</feature>
<feature type="transmembrane region" description="Helical" evidence="4">
    <location>
        <begin position="131"/>
        <end position="152"/>
    </location>
</feature>
<evidence type="ECO:0000256" key="3">
    <source>
        <dbReference type="ARBA" id="ARBA00025218"/>
    </source>
</evidence>
<sequence length="385" mass="42344">MPAMVGGFGNWLVPLMIGAVDMAFPRLNNISFWLLPPSLILLLSSSLLEGGAGTGWTVYALIIVSITSLFTVLGIINLLTTIVYLPIHKKREKIILLIIINMFIYTYFSALNLNIDNSLFTNESVLLLGNYLIVVLCFSGIVFVTTLSMLIICLYGSRILFLQHIFILISLVVLIYFRSNLILLDDEETIKVTTELKVATVKNLVSSTVHIGGTSLVTIGCVKAISNISIEMMKLGAAVKLPGYIGIGMTSFIAAGSSYLAYKKAVNASQLKAQLTSSAIKKNNLVDGGGFSLEIAELDSLDLLVFSMRCNTNVTIYCAICLILVYCVNNNKLSLDSISNKFIRFIAIRIYNRFNKHALVIYLFIIVNQLMLVFSLIAVLPVILK</sequence>
<feature type="transmembrane region" description="Helical" evidence="4">
    <location>
        <begin position="359"/>
        <end position="384"/>
    </location>
</feature>
<dbReference type="PRINTS" id="PR01165">
    <property type="entry name" value="CYCOXIDASEI"/>
</dbReference>
<evidence type="ECO:0000256" key="4">
    <source>
        <dbReference type="SAM" id="Phobius"/>
    </source>
</evidence>
<dbReference type="PANTHER" id="PTHR10422:SF18">
    <property type="entry name" value="CYTOCHROME C OXIDASE SUBUNIT 1"/>
    <property type="match status" value="1"/>
</dbReference>
<comment type="caution">
    <text evidence="6">The sequence shown here is derived from an EMBL/GenBank/DDBJ whole genome shotgun (WGS) entry which is preliminary data.</text>
</comment>
<keyword evidence="1" id="KW-0679">Respiratory chain</keyword>
<reference evidence="7" key="1">
    <citation type="journal article" date="2019" name="Int. J. Syst. Evol. Microbiol.">
        <title>The Global Catalogue of Microorganisms (GCM) 10K type strain sequencing project: providing services to taxonomists for standard genome sequencing and annotation.</title>
        <authorList>
            <consortium name="The Broad Institute Genomics Platform"/>
            <consortium name="The Broad Institute Genome Sequencing Center for Infectious Disease"/>
            <person name="Wu L."/>
            <person name="Ma J."/>
        </authorList>
    </citation>
    <scope>NUCLEOTIDE SEQUENCE [LARGE SCALE GENOMIC DNA]</scope>
    <source>
        <strain evidence="7">JCM 3399</strain>
    </source>
</reference>
<dbReference type="InterPro" id="IPR000883">
    <property type="entry name" value="Cyt_C_Oxase_1"/>
</dbReference>
<name>A0ABQ2VIP8_9ACTN</name>
<evidence type="ECO:0000313" key="7">
    <source>
        <dbReference type="Proteomes" id="UP000654471"/>
    </source>
</evidence>
<dbReference type="InterPro" id="IPR036927">
    <property type="entry name" value="Cyt_c_oxase-like_su1_sf"/>
</dbReference>
<proteinExistence type="predicted"/>
<dbReference type="SUPFAM" id="SSF81442">
    <property type="entry name" value="Cytochrome c oxidase subunit I-like"/>
    <property type="match status" value="1"/>
</dbReference>
<gene>
    <name evidence="6" type="ORF">GCM10010211_65110</name>
</gene>
<dbReference type="PROSITE" id="PS50855">
    <property type="entry name" value="COX1"/>
    <property type="match status" value="1"/>
</dbReference>
<keyword evidence="1" id="KW-0813">Transport</keyword>
<evidence type="ECO:0000313" key="6">
    <source>
        <dbReference type="EMBL" id="GGU89498.1"/>
    </source>
</evidence>
<keyword evidence="7" id="KW-1185">Reference proteome</keyword>
<dbReference type="Pfam" id="PF00115">
    <property type="entry name" value="COX1"/>
    <property type="match status" value="1"/>
</dbReference>
<protein>
    <recommendedName>
        <fullName evidence="5">Cytochrome oxidase subunit I profile domain-containing protein</fullName>
    </recommendedName>
</protein>
<accession>A0ABQ2VIP8</accession>
<organism evidence="6 7">
    <name type="scientific">Streptomyces albospinus</name>
    <dbReference type="NCBI Taxonomy" id="285515"/>
    <lineage>
        <taxon>Bacteria</taxon>
        <taxon>Bacillati</taxon>
        <taxon>Actinomycetota</taxon>
        <taxon>Actinomycetes</taxon>
        <taxon>Kitasatosporales</taxon>
        <taxon>Streptomycetaceae</taxon>
        <taxon>Streptomyces</taxon>
    </lineage>
</organism>
<evidence type="ECO:0000256" key="2">
    <source>
        <dbReference type="ARBA" id="ARBA00022982"/>
    </source>
</evidence>
<keyword evidence="2" id="KW-0249">Electron transport</keyword>
<feature type="transmembrane region" description="Helical" evidence="4">
    <location>
        <begin position="6"/>
        <end position="24"/>
    </location>
</feature>
<dbReference type="PANTHER" id="PTHR10422">
    <property type="entry name" value="CYTOCHROME C OXIDASE SUBUNIT 1"/>
    <property type="match status" value="1"/>
</dbReference>
<feature type="transmembrane region" description="Helical" evidence="4">
    <location>
        <begin position="159"/>
        <end position="177"/>
    </location>
</feature>
<keyword evidence="4" id="KW-0812">Transmembrane</keyword>
<dbReference type="EMBL" id="BMRP01000034">
    <property type="protein sequence ID" value="GGU89498.1"/>
    <property type="molecule type" value="Genomic_DNA"/>
</dbReference>
<feature type="transmembrane region" description="Helical" evidence="4">
    <location>
        <begin position="94"/>
        <end position="111"/>
    </location>
</feature>
<dbReference type="InterPro" id="IPR023616">
    <property type="entry name" value="Cyt_c_oxase-like_su1_dom"/>
</dbReference>
<evidence type="ECO:0000259" key="5">
    <source>
        <dbReference type="PROSITE" id="PS50855"/>
    </source>
</evidence>
<feature type="transmembrane region" description="Helical" evidence="4">
    <location>
        <begin position="60"/>
        <end position="87"/>
    </location>
</feature>